<keyword evidence="2" id="KW-1185">Reference proteome</keyword>
<evidence type="ECO:0000313" key="1">
    <source>
        <dbReference type="EMBL" id="AKE39487.1"/>
    </source>
</evidence>
<dbReference type="EMBL" id="CP011311">
    <property type="protein sequence ID" value="AKE39487.1"/>
    <property type="molecule type" value="Genomic_DNA"/>
</dbReference>
<gene>
    <name evidence="1" type="ORF">UL81_07660</name>
</gene>
<dbReference type="Proteomes" id="UP000033566">
    <property type="component" value="Chromosome"/>
</dbReference>
<protein>
    <submittedName>
        <fullName evidence="1">Uncharacterized protein</fullName>
    </submittedName>
</protein>
<dbReference type="STRING" id="161896.UL81_07660"/>
<dbReference type="HOGENOM" id="CLU_193596_0_0_11"/>
<dbReference type="RefSeq" id="WP_035105178.1">
    <property type="nucleotide sequence ID" value="NZ_CP011311.1"/>
</dbReference>
<name>A0A0F6QWM6_9CORY</name>
<dbReference type="PATRIC" id="fig|161896.4.peg.1499"/>
<dbReference type="KEGG" id="ccj:UL81_07660"/>
<reference evidence="1 2" key="1">
    <citation type="journal article" date="2015" name="Genome Announc.">
        <title>Complete Genome Sequence of Corynebacterium camporealensis DSM 44610, Isolated from the Milk of a Manchega Sheep with Subclinical Mastitis.</title>
        <authorList>
            <person name="Ruckert C."/>
            <person name="Albersmeier A."/>
            <person name="Winkler A."/>
            <person name="Tauch A."/>
        </authorList>
    </citation>
    <scope>NUCLEOTIDE SEQUENCE [LARGE SCALE GENOMIC DNA]</scope>
    <source>
        <strain evidence="1 2">DSM 44610</strain>
    </source>
</reference>
<dbReference type="AlphaFoldDB" id="A0A0F6QWM6"/>
<organism evidence="1 2">
    <name type="scientific">Corynebacterium camporealensis</name>
    <dbReference type="NCBI Taxonomy" id="161896"/>
    <lineage>
        <taxon>Bacteria</taxon>
        <taxon>Bacillati</taxon>
        <taxon>Actinomycetota</taxon>
        <taxon>Actinomycetes</taxon>
        <taxon>Mycobacteriales</taxon>
        <taxon>Corynebacteriaceae</taxon>
        <taxon>Corynebacterium</taxon>
    </lineage>
</organism>
<accession>A0A0F6QWM6</accession>
<proteinExistence type="predicted"/>
<sequence>MTMQPRPNNPIEVKKQAVRKHARNGVISVAGGLGGGALLWFVMSGGFPFMILGLIVAVVGGVYNWSKIQKIVNENHNQY</sequence>
<evidence type="ECO:0000313" key="2">
    <source>
        <dbReference type="Proteomes" id="UP000033566"/>
    </source>
</evidence>